<gene>
    <name evidence="1" type="ORF">BZL30_2487</name>
</gene>
<dbReference type="Proteomes" id="UP000189229">
    <property type="component" value="Unassembled WGS sequence"/>
</dbReference>
<name>A0A1V3XGF1_MYCKA</name>
<evidence type="ECO:0000313" key="2">
    <source>
        <dbReference type="Proteomes" id="UP000189229"/>
    </source>
</evidence>
<dbReference type="AlphaFoldDB" id="A0A1V3XGF1"/>
<organism evidence="1 2">
    <name type="scientific">Mycobacterium kansasii</name>
    <dbReference type="NCBI Taxonomy" id="1768"/>
    <lineage>
        <taxon>Bacteria</taxon>
        <taxon>Bacillati</taxon>
        <taxon>Actinomycetota</taxon>
        <taxon>Actinomycetes</taxon>
        <taxon>Mycobacteriales</taxon>
        <taxon>Mycobacteriaceae</taxon>
        <taxon>Mycobacterium</taxon>
    </lineage>
</organism>
<accession>A0A1V3XGF1</accession>
<reference evidence="1 2" key="1">
    <citation type="submission" date="2017-02" db="EMBL/GenBank/DDBJ databases">
        <title>Complete genome sequences of Mycobacterium kansasii strains isolated from rhesus macaques.</title>
        <authorList>
            <person name="Panda A."/>
            <person name="Nagaraj S."/>
            <person name="Zhao X."/>
            <person name="Tettelin H."/>
            <person name="Detolla L.J."/>
        </authorList>
    </citation>
    <scope>NUCLEOTIDE SEQUENCE [LARGE SCALE GENOMIC DNA]</scope>
    <source>
        <strain evidence="1 2">11-3813</strain>
    </source>
</reference>
<evidence type="ECO:0000313" key="1">
    <source>
        <dbReference type="EMBL" id="OOK78285.1"/>
    </source>
</evidence>
<sequence length="38" mass="3761">MSDETEGPFIGGTLLSWVELSAGPDVAPVLVGLDGAGC</sequence>
<dbReference type="EMBL" id="MVBM01000002">
    <property type="protein sequence ID" value="OOK78285.1"/>
    <property type="molecule type" value="Genomic_DNA"/>
</dbReference>
<comment type="caution">
    <text evidence="1">The sequence shown here is derived from an EMBL/GenBank/DDBJ whole genome shotgun (WGS) entry which is preliminary data.</text>
</comment>
<protein>
    <submittedName>
        <fullName evidence="1">Uncharacterized protein</fullName>
    </submittedName>
</protein>
<proteinExistence type="predicted"/>